<gene>
    <name evidence="2" type="ORF">GM173_11160</name>
</gene>
<dbReference type="PANTHER" id="PTHR35271:SF1">
    <property type="entry name" value="ABC TRANSPORTER, SUBSTRATE-BINDING LIPOPROTEIN"/>
    <property type="match status" value="1"/>
</dbReference>
<evidence type="ECO:0008006" key="4">
    <source>
        <dbReference type="Google" id="ProtNLM"/>
    </source>
</evidence>
<keyword evidence="3" id="KW-1185">Reference proteome</keyword>
<evidence type="ECO:0000256" key="1">
    <source>
        <dbReference type="SAM" id="SignalP"/>
    </source>
</evidence>
<comment type="caution">
    <text evidence="2">The sequence shown here is derived from an EMBL/GenBank/DDBJ whole genome shotgun (WGS) entry which is preliminary data.</text>
</comment>
<organism evidence="2 3">
    <name type="scientific">Deefgea chitinilytica</name>
    <dbReference type="NCBI Taxonomy" id="570276"/>
    <lineage>
        <taxon>Bacteria</taxon>
        <taxon>Pseudomonadati</taxon>
        <taxon>Pseudomonadota</taxon>
        <taxon>Betaproteobacteria</taxon>
        <taxon>Neisseriales</taxon>
        <taxon>Chitinibacteraceae</taxon>
        <taxon>Deefgea</taxon>
    </lineage>
</organism>
<evidence type="ECO:0000313" key="3">
    <source>
        <dbReference type="Proteomes" id="UP001195660"/>
    </source>
</evidence>
<reference evidence="2 3" key="1">
    <citation type="submission" date="2019-11" db="EMBL/GenBank/DDBJ databases">
        <title>Novel Deefgea species.</title>
        <authorList>
            <person name="Han J.-H."/>
        </authorList>
    </citation>
    <scope>NUCLEOTIDE SEQUENCE [LARGE SCALE GENOMIC DNA]</scope>
    <source>
        <strain evidence="2 3">LMG 24817</strain>
    </source>
</reference>
<sequence>MAFRWLWGLCLALSLHVALAQPLVMVVESYHPENGWDREYLQGLRSKLDGVAELDFIALDTKRLPTSEHLEQAELALSEIRQKKPQLVVLGDDAALALLGSHLAVMKVPVVFLGVNADPQRYFSGSLPSTVTGVLERPLYQQNIDLIRSICGSHSRILVLLDQDRSSYILQEDLQQLKLRGVDVVLLGSFVQWQEKVQNANQHYHAILLGTYQALTAADLKHVDAEKVMQWTSEHSPLPIFGFWDFAIGRHGAAGGMVLSGFEHGAAAGKMARSLLQKSHTNMAVQRSSPGHLVFSRAKVAQWQLKIPASLQKRISWQP</sequence>
<dbReference type="InterPro" id="IPR007487">
    <property type="entry name" value="ABC_transpt-TYRBP-like"/>
</dbReference>
<feature type="chain" id="PRO_5045402037" description="Sugar ABC transporter" evidence="1">
    <location>
        <begin position="21"/>
        <end position="319"/>
    </location>
</feature>
<dbReference type="EMBL" id="WOFE01000005">
    <property type="protein sequence ID" value="MBM5572133.1"/>
    <property type="molecule type" value="Genomic_DNA"/>
</dbReference>
<dbReference type="PANTHER" id="PTHR35271">
    <property type="entry name" value="ABC TRANSPORTER, SUBSTRATE-BINDING LIPOPROTEIN-RELATED"/>
    <property type="match status" value="1"/>
</dbReference>
<dbReference type="Proteomes" id="UP001195660">
    <property type="component" value="Unassembled WGS sequence"/>
</dbReference>
<feature type="signal peptide" evidence="1">
    <location>
        <begin position="1"/>
        <end position="20"/>
    </location>
</feature>
<evidence type="ECO:0000313" key="2">
    <source>
        <dbReference type="EMBL" id="MBM5572133.1"/>
    </source>
</evidence>
<dbReference type="Gene3D" id="3.40.50.2300">
    <property type="match status" value="2"/>
</dbReference>
<proteinExistence type="predicted"/>
<name>A0ABS2CDA1_9NEIS</name>
<protein>
    <recommendedName>
        <fullName evidence="4">Sugar ABC transporter</fullName>
    </recommendedName>
</protein>
<dbReference type="RefSeq" id="WP_203571466.1">
    <property type="nucleotide sequence ID" value="NZ_WOFE01000005.1"/>
</dbReference>
<keyword evidence="1" id="KW-0732">Signal</keyword>
<dbReference type="Pfam" id="PF04392">
    <property type="entry name" value="ABC_sub_bind"/>
    <property type="match status" value="1"/>
</dbReference>
<accession>A0ABS2CDA1</accession>